<evidence type="ECO:0000256" key="1">
    <source>
        <dbReference type="SAM" id="Phobius"/>
    </source>
</evidence>
<dbReference type="Proteomes" id="UP000007800">
    <property type="component" value="Unassembled WGS sequence"/>
</dbReference>
<organism evidence="3">
    <name type="scientific">Perkinsus marinus (strain ATCC 50983 / TXsc)</name>
    <dbReference type="NCBI Taxonomy" id="423536"/>
    <lineage>
        <taxon>Eukaryota</taxon>
        <taxon>Sar</taxon>
        <taxon>Alveolata</taxon>
        <taxon>Perkinsozoa</taxon>
        <taxon>Perkinsea</taxon>
        <taxon>Perkinsida</taxon>
        <taxon>Perkinsidae</taxon>
        <taxon>Perkinsus</taxon>
    </lineage>
</organism>
<keyword evidence="3" id="KW-1185">Reference proteome</keyword>
<keyword evidence="1" id="KW-0812">Transmembrane</keyword>
<accession>C5L4N1</accession>
<sequence length="74" mass="8330">FTCRYLGFVLGLILILALGLTIAFTGTSRSRDKFELFVGIDTNTGHQFLTFLLLFNNMIPISLYVTVDIVRSIQ</sequence>
<dbReference type="AlphaFoldDB" id="C5L4N1"/>
<keyword evidence="1" id="KW-0472">Membrane</keyword>
<reference evidence="2 3" key="1">
    <citation type="submission" date="2008-07" db="EMBL/GenBank/DDBJ databases">
        <authorList>
            <person name="El-Sayed N."/>
            <person name="Caler E."/>
            <person name="Inman J."/>
            <person name="Amedeo P."/>
            <person name="Hass B."/>
            <person name="Wortman J."/>
        </authorList>
    </citation>
    <scope>NUCLEOTIDE SEQUENCE [LARGE SCALE GENOMIC DNA]</scope>
    <source>
        <strain evidence="3">ATCC 50983 / TXsc</strain>
    </source>
</reference>
<feature type="non-terminal residue" evidence="2">
    <location>
        <position position="1"/>
    </location>
</feature>
<evidence type="ECO:0000313" key="2">
    <source>
        <dbReference type="EMBL" id="EER08299.1"/>
    </source>
</evidence>
<feature type="transmembrane region" description="Helical" evidence="1">
    <location>
        <begin position="47"/>
        <end position="67"/>
    </location>
</feature>
<dbReference type="InterPro" id="IPR023298">
    <property type="entry name" value="ATPase_P-typ_TM_dom_sf"/>
</dbReference>
<dbReference type="GeneID" id="9064517"/>
<dbReference type="SUPFAM" id="SSF81665">
    <property type="entry name" value="Calcium ATPase, transmembrane domain M"/>
    <property type="match status" value="1"/>
</dbReference>
<dbReference type="EMBL" id="GG679111">
    <property type="protein sequence ID" value="EER08299.1"/>
    <property type="molecule type" value="Genomic_DNA"/>
</dbReference>
<dbReference type="InParanoid" id="C5L4N1"/>
<dbReference type="OrthoDB" id="377733at2759"/>
<evidence type="ECO:0000313" key="3">
    <source>
        <dbReference type="Proteomes" id="UP000007800"/>
    </source>
</evidence>
<feature type="non-terminal residue" evidence="2">
    <location>
        <position position="74"/>
    </location>
</feature>
<name>C5L4N1_PERM5</name>
<protein>
    <submittedName>
        <fullName evidence="2">Uncharacterized protein</fullName>
    </submittedName>
</protein>
<gene>
    <name evidence="2" type="ORF">Pmar_PMAR010640</name>
</gene>
<keyword evidence="1" id="KW-1133">Transmembrane helix</keyword>
<dbReference type="RefSeq" id="XP_002776483.1">
    <property type="nucleotide sequence ID" value="XM_002776437.1"/>
</dbReference>
<proteinExistence type="predicted"/>